<evidence type="ECO:0000313" key="2">
    <source>
        <dbReference type="EMBL" id="QNN62892.1"/>
    </source>
</evidence>
<proteinExistence type="predicted"/>
<dbReference type="Proteomes" id="UP000515934">
    <property type="component" value="Chromosome"/>
</dbReference>
<reference evidence="2 3" key="1">
    <citation type="submission" date="2020-08" db="EMBL/GenBank/DDBJ databases">
        <title>Genome sequence of Leucobacter denitrificans KACC 14055T.</title>
        <authorList>
            <person name="Hyun D.-W."/>
            <person name="Bae J.-W."/>
        </authorList>
    </citation>
    <scope>NUCLEOTIDE SEQUENCE [LARGE SCALE GENOMIC DNA]</scope>
    <source>
        <strain evidence="2 3">KACC 14055</strain>
    </source>
</reference>
<name>A0A7G9S4W7_9MICO</name>
<evidence type="ECO:0008006" key="4">
    <source>
        <dbReference type="Google" id="ProtNLM"/>
    </source>
</evidence>
<sequence>MKSSAHVLIDPGRAVSWSDETTLRVGFERGNVLVSAPTPELQQLFRRLLTGIPEEEFNSIVESAETRKLGMHEIIDTLRPALVRRIPKRRVSQRYSPSQHLPPSSIRTTMSDDGREIPGLQTALETNWLCSFEKSSAAPELAVQVIRFLEPLERSSRWLYESVPHLLIRFTDEAVRVGPLVSANGSPCHSCEALHLVEKDPSLPGVAAQFYGKRPSSETAHVSLLVGALAAHYVHAWREGHTWVHNSQLVLPARHGTVSELPTLTRIEIHPECGCALSEEFQPH</sequence>
<evidence type="ECO:0000313" key="3">
    <source>
        <dbReference type="Proteomes" id="UP000515934"/>
    </source>
</evidence>
<accession>A0A7G9S4W7</accession>
<dbReference type="RefSeq" id="WP_187555362.1">
    <property type="nucleotide sequence ID" value="NZ_CP060716.1"/>
</dbReference>
<dbReference type="KEGG" id="ldn:H9L06_00385"/>
<gene>
    <name evidence="2" type="ORF">H9L06_00385</name>
</gene>
<dbReference type="Gene3D" id="3.40.50.720">
    <property type="entry name" value="NAD(P)-binding Rossmann-like Domain"/>
    <property type="match status" value="1"/>
</dbReference>
<dbReference type="EMBL" id="CP060716">
    <property type="protein sequence ID" value="QNN62892.1"/>
    <property type="molecule type" value="Genomic_DNA"/>
</dbReference>
<organism evidence="2 3">
    <name type="scientific">Leucobacter denitrificans</name>
    <dbReference type="NCBI Taxonomy" id="683042"/>
    <lineage>
        <taxon>Bacteria</taxon>
        <taxon>Bacillati</taxon>
        <taxon>Actinomycetota</taxon>
        <taxon>Actinomycetes</taxon>
        <taxon>Micrococcales</taxon>
        <taxon>Microbacteriaceae</taxon>
        <taxon>Leucobacter</taxon>
    </lineage>
</organism>
<evidence type="ECO:0000256" key="1">
    <source>
        <dbReference type="SAM" id="MobiDB-lite"/>
    </source>
</evidence>
<protein>
    <recommendedName>
        <fullName evidence="4">TOMM leader peptide-binding protein</fullName>
    </recommendedName>
</protein>
<feature type="region of interest" description="Disordered" evidence="1">
    <location>
        <begin position="93"/>
        <end position="116"/>
    </location>
</feature>
<keyword evidence="3" id="KW-1185">Reference proteome</keyword>
<feature type="compositionally biased region" description="Polar residues" evidence="1">
    <location>
        <begin position="93"/>
        <end position="109"/>
    </location>
</feature>
<dbReference type="AlphaFoldDB" id="A0A7G9S4W7"/>